<reference evidence="2 3" key="1">
    <citation type="submission" date="2014-02" db="EMBL/GenBank/DDBJ databases">
        <title>The genome sequence of the entomopathogenic fungus Metarhizium robertsii ARSEF 2575.</title>
        <authorList>
            <person name="Giuliano Garisto Donzelli B."/>
            <person name="Roe B.A."/>
            <person name="Macmil S.L."/>
            <person name="Krasnoff S.B."/>
            <person name="Gibson D.M."/>
        </authorList>
    </citation>
    <scope>NUCLEOTIDE SEQUENCE [LARGE SCALE GENOMIC DNA]</scope>
    <source>
        <strain evidence="2 3">ARSEF 2575</strain>
    </source>
</reference>
<organism evidence="2 3">
    <name type="scientific">Metarhizium robertsii</name>
    <dbReference type="NCBI Taxonomy" id="568076"/>
    <lineage>
        <taxon>Eukaryota</taxon>
        <taxon>Fungi</taxon>
        <taxon>Dikarya</taxon>
        <taxon>Ascomycota</taxon>
        <taxon>Pezizomycotina</taxon>
        <taxon>Sordariomycetes</taxon>
        <taxon>Hypocreomycetidae</taxon>
        <taxon>Hypocreales</taxon>
        <taxon>Clavicipitaceae</taxon>
        <taxon>Metarhizium</taxon>
    </lineage>
</organism>
<dbReference type="HOGENOM" id="CLU_2400151_0_0_1"/>
<protein>
    <submittedName>
        <fullName evidence="2">Uncharacterized protein</fullName>
    </submittedName>
</protein>
<dbReference type="Proteomes" id="UP000030151">
    <property type="component" value="Unassembled WGS sequence"/>
</dbReference>
<name>A0A014PP57_9HYPO</name>
<gene>
    <name evidence="2" type="ORF">X797_007453</name>
</gene>
<comment type="caution">
    <text evidence="2">The sequence shown here is derived from an EMBL/GenBank/DDBJ whole genome shotgun (WGS) entry which is preliminary data.</text>
</comment>
<evidence type="ECO:0000313" key="3">
    <source>
        <dbReference type="Proteomes" id="UP000030151"/>
    </source>
</evidence>
<dbReference type="AlphaFoldDB" id="A0A014PP57"/>
<evidence type="ECO:0000313" key="2">
    <source>
        <dbReference type="EMBL" id="EXU99318.1"/>
    </source>
</evidence>
<sequence length="93" mass="10203">MQQRFLRAKIEGEDKTWPVLDIAYWIGTDEVTLTAQLDSDDFCIPQNIQDTQLHPTSNIVTGESNAGGNAPPSRGNLTGQKASENRYAQAIIA</sequence>
<accession>A0A014PP57</accession>
<feature type="region of interest" description="Disordered" evidence="1">
    <location>
        <begin position="61"/>
        <end position="83"/>
    </location>
</feature>
<proteinExistence type="predicted"/>
<evidence type="ECO:0000256" key="1">
    <source>
        <dbReference type="SAM" id="MobiDB-lite"/>
    </source>
</evidence>
<dbReference type="EMBL" id="JELW01000019">
    <property type="protein sequence ID" value="EXU99318.1"/>
    <property type="molecule type" value="Genomic_DNA"/>
</dbReference>